<proteinExistence type="predicted"/>
<name>A0A6C0J4B8_9ZZZZ</name>
<dbReference type="AlphaFoldDB" id="A0A6C0J4B8"/>
<accession>A0A6C0J4B8</accession>
<sequence length="359" mass="41817">MEKISILVKTKESSIEHILPFGKYLLFSEINSGLVKSTTWNNYIVFVRKLYTYLRIPISTGDLQSEKFYWERLSDVKVMNKIKRIILTKFQIQDGRSMASKLSPIRAIMMRISHIIPKSVTSSWINMIIDCRNNFNNIAEHMEIIPYVPMSKKNIPGSWNEAYIVLNTISYNKTVDPRVRLVCILYKYGYIFRISTIIRTILQDTDNVALIPVETENDNDDVIRRRKSNIFNTKTNTWTIYSNEVPKCTFIVNKNMVTELKVILQDKLFDQGWLLPCKNGTPYSYDASVSSFSSWTKLGLHTYSTYKKLYVLWLKLQNAQGNINDVNIEDMIKIIDHSTTFKTITFIPPIPNDIFVKNE</sequence>
<reference evidence="1" key="1">
    <citation type="journal article" date="2020" name="Nature">
        <title>Giant virus diversity and host interactions through global metagenomics.</title>
        <authorList>
            <person name="Schulz F."/>
            <person name="Roux S."/>
            <person name="Paez-Espino D."/>
            <person name="Jungbluth S."/>
            <person name="Walsh D.A."/>
            <person name="Denef V.J."/>
            <person name="McMahon K.D."/>
            <person name="Konstantinidis K.T."/>
            <person name="Eloe-Fadrosh E.A."/>
            <person name="Kyrpides N.C."/>
            <person name="Woyke T."/>
        </authorList>
    </citation>
    <scope>NUCLEOTIDE SEQUENCE</scope>
    <source>
        <strain evidence="1">GVMAG-M-3300025860-20</strain>
    </source>
</reference>
<organism evidence="1">
    <name type="scientific">viral metagenome</name>
    <dbReference type="NCBI Taxonomy" id="1070528"/>
    <lineage>
        <taxon>unclassified sequences</taxon>
        <taxon>metagenomes</taxon>
        <taxon>organismal metagenomes</taxon>
    </lineage>
</organism>
<dbReference type="EMBL" id="MN740328">
    <property type="protein sequence ID" value="QHU00545.1"/>
    <property type="molecule type" value="Genomic_DNA"/>
</dbReference>
<protein>
    <submittedName>
        <fullName evidence="1">Uncharacterized protein</fullName>
    </submittedName>
</protein>
<evidence type="ECO:0000313" key="1">
    <source>
        <dbReference type="EMBL" id="QHU00545.1"/>
    </source>
</evidence>